<keyword evidence="2" id="KW-1185">Reference proteome</keyword>
<dbReference type="RefSeq" id="WP_285233988.1">
    <property type="nucleotide sequence ID" value="NZ_CP116346.1"/>
</dbReference>
<dbReference type="KEGG" id="pais:PFX98_04575"/>
<accession>A0AA95NH11</accession>
<dbReference type="Proteomes" id="UP001177769">
    <property type="component" value="Chromosome"/>
</dbReference>
<evidence type="ECO:0000313" key="1">
    <source>
        <dbReference type="EMBL" id="WIT12887.1"/>
    </source>
</evidence>
<organism evidence="1 2">
    <name type="scientific">Paucibacter sediminis</name>
    <dbReference type="NCBI Taxonomy" id="3019553"/>
    <lineage>
        <taxon>Bacteria</taxon>
        <taxon>Pseudomonadati</taxon>
        <taxon>Pseudomonadota</taxon>
        <taxon>Betaproteobacteria</taxon>
        <taxon>Burkholderiales</taxon>
        <taxon>Sphaerotilaceae</taxon>
        <taxon>Roseateles</taxon>
    </lineage>
</organism>
<evidence type="ECO:0000313" key="2">
    <source>
        <dbReference type="Proteomes" id="UP001177769"/>
    </source>
</evidence>
<reference evidence="1" key="1">
    <citation type="submission" date="2023-01" db="EMBL/GenBank/DDBJ databases">
        <title>Whole genome sequence of Paucibacter sp. S2-9 isolated from pond sediment.</title>
        <authorList>
            <person name="Jung J.Y."/>
        </authorList>
    </citation>
    <scope>NUCLEOTIDE SEQUENCE</scope>
    <source>
        <strain evidence="1">S2-9</strain>
    </source>
</reference>
<proteinExistence type="predicted"/>
<protein>
    <submittedName>
        <fullName evidence="1">Uncharacterized protein</fullName>
    </submittedName>
</protein>
<gene>
    <name evidence="1" type="ORF">PFX98_04575</name>
</gene>
<dbReference type="EMBL" id="CP116346">
    <property type="protein sequence ID" value="WIT12887.1"/>
    <property type="molecule type" value="Genomic_DNA"/>
</dbReference>
<sequence>MNTLTMHPPSAFWRIVRALLLWAVLFPLLLWLGFALLSELEGDVREAQLAPAPHAALATAYA</sequence>
<dbReference type="AlphaFoldDB" id="A0AA95NH11"/>
<name>A0AA95NH11_9BURK</name>